<feature type="region of interest" description="Disordered" evidence="1">
    <location>
        <begin position="48"/>
        <end position="69"/>
    </location>
</feature>
<reference evidence="2" key="1">
    <citation type="submission" date="2023-03" db="EMBL/GenBank/DDBJ databases">
        <authorList>
            <person name="Steffen K."/>
            <person name="Cardenas P."/>
        </authorList>
    </citation>
    <scope>NUCLEOTIDE SEQUENCE</scope>
</reference>
<evidence type="ECO:0000256" key="1">
    <source>
        <dbReference type="SAM" id="MobiDB-lite"/>
    </source>
</evidence>
<dbReference type="EMBL" id="CASHTH010003769">
    <property type="protein sequence ID" value="CAI8049019.1"/>
    <property type="molecule type" value="Genomic_DNA"/>
</dbReference>
<gene>
    <name evidence="2" type="ORF">GBAR_LOCUS26994</name>
</gene>
<evidence type="ECO:0000313" key="2">
    <source>
        <dbReference type="EMBL" id="CAI8049019.1"/>
    </source>
</evidence>
<organism evidence="2 3">
    <name type="scientific">Geodia barretti</name>
    <name type="common">Barrett's horny sponge</name>
    <dbReference type="NCBI Taxonomy" id="519541"/>
    <lineage>
        <taxon>Eukaryota</taxon>
        <taxon>Metazoa</taxon>
        <taxon>Porifera</taxon>
        <taxon>Demospongiae</taxon>
        <taxon>Heteroscleromorpha</taxon>
        <taxon>Tetractinellida</taxon>
        <taxon>Astrophorina</taxon>
        <taxon>Geodiidae</taxon>
        <taxon>Geodia</taxon>
    </lineage>
</organism>
<dbReference type="Proteomes" id="UP001174909">
    <property type="component" value="Unassembled WGS sequence"/>
</dbReference>
<sequence length="93" mass="10340">DSRHLSPGAQAAVVHQRRAVDHHVHLGEADAEVLDPRHVVGTTAVASGDKDHQTAVGRTWRRARGPRPPPGMIARRCELRFVFPLPSVFLFFF</sequence>
<proteinExistence type="predicted"/>
<name>A0AA35TJ83_GEOBA</name>
<feature type="non-terminal residue" evidence="2">
    <location>
        <position position="93"/>
    </location>
</feature>
<keyword evidence="3" id="KW-1185">Reference proteome</keyword>
<protein>
    <submittedName>
        <fullName evidence="2">Uncharacterized protein</fullName>
    </submittedName>
</protein>
<evidence type="ECO:0000313" key="3">
    <source>
        <dbReference type="Proteomes" id="UP001174909"/>
    </source>
</evidence>
<dbReference type="AlphaFoldDB" id="A0AA35TJ83"/>
<comment type="caution">
    <text evidence="2">The sequence shown here is derived from an EMBL/GenBank/DDBJ whole genome shotgun (WGS) entry which is preliminary data.</text>
</comment>
<accession>A0AA35TJ83</accession>